<dbReference type="OrthoDB" id="432970at2759"/>
<organism evidence="1 2">
    <name type="scientific">Albugo candida</name>
    <dbReference type="NCBI Taxonomy" id="65357"/>
    <lineage>
        <taxon>Eukaryota</taxon>
        <taxon>Sar</taxon>
        <taxon>Stramenopiles</taxon>
        <taxon>Oomycota</taxon>
        <taxon>Peronosporomycetes</taxon>
        <taxon>Albuginales</taxon>
        <taxon>Albuginaceae</taxon>
        <taxon>Albugo</taxon>
    </lineage>
</organism>
<protein>
    <submittedName>
        <fullName evidence="1">Uncharacterized protein</fullName>
    </submittedName>
</protein>
<dbReference type="InterPro" id="IPR052298">
    <property type="entry name" value="ZMYND10"/>
</dbReference>
<dbReference type="GO" id="GO:0005737">
    <property type="term" value="C:cytoplasm"/>
    <property type="evidence" value="ECO:0007669"/>
    <property type="project" value="TreeGrafter"/>
</dbReference>
<dbReference type="FunCoup" id="A0A024G6D0">
    <property type="interactions" value="7"/>
</dbReference>
<keyword evidence="2" id="KW-1185">Reference proteome</keyword>
<name>A0A024G6D0_9STRA</name>
<gene>
    <name evidence="1" type="ORF">BN9_026490</name>
</gene>
<reference evidence="1 2" key="1">
    <citation type="submission" date="2012-05" db="EMBL/GenBank/DDBJ databases">
        <title>Recombination and specialization in a pathogen metapopulation.</title>
        <authorList>
            <person name="Gardiner A."/>
            <person name="Kemen E."/>
            <person name="Schultz-Larsen T."/>
            <person name="MacLean D."/>
            <person name="Van Oosterhout C."/>
            <person name="Jones J.D.G."/>
        </authorList>
    </citation>
    <scope>NUCLEOTIDE SEQUENCE [LARGE SCALE GENOMIC DNA]</scope>
    <source>
        <strain evidence="1 2">Ac Nc2</strain>
    </source>
</reference>
<dbReference type="STRING" id="65357.A0A024G6D0"/>
<dbReference type="AlphaFoldDB" id="A0A024G6D0"/>
<dbReference type="Proteomes" id="UP000053237">
    <property type="component" value="Unassembled WGS sequence"/>
</dbReference>
<dbReference type="EMBL" id="CAIX01000026">
    <property type="protein sequence ID" value="CCI41865.1"/>
    <property type="molecule type" value="Genomic_DNA"/>
</dbReference>
<dbReference type="PANTHER" id="PTHR13244:SF7">
    <property type="entry name" value="ZINC FINGER MYND DOMAIN-CONTAINING PROTEIN 10"/>
    <property type="match status" value="1"/>
</dbReference>
<comment type="caution">
    <text evidence="1">The sequence shown here is derived from an EMBL/GenBank/DDBJ whole genome shotgun (WGS) entry which is preliminary data.</text>
</comment>
<sequence length="616" mass="71277">MEAAPYFITPFEAEQLISNRIRRISPSAIGVDDEWLSYHHTIEKLNLQAHQSAQQNQDNFVLEGLLTYHKLPVILHNILNVESWKQLILPKLKSKENECASMRLYFIMYHEATLCNLLEIAFHHQHIVESFQDDELVEMIDYCVRKLTWIVSIPREDILRVTGFHKTGQEMIQLLHSAHPGEELTRQEMELEFRITVQSLTILRYICQELHTLSLSIVSRLLDKHDVLLTLVVLIENSPWTHRTVATNTQANGNEKASTTTIWKKFVHQKWKVIEPSELLVLTPTEAQAWIAVYYLLCTESSRSHYEITQFRKDQLLRIRKYINEVLVDQLPFLADVQRYLDELALMLVSSTGSSGKHGNLILEAVPCLSDAIRQYMRSHATEIAEVFDKKSASFCREADLRELGEIYQLEGIADLLEGQQDERSHKVEMNPEIQENDVQELLQPNQVSVSIWDRSFQEDDRIKKPLIVEIGSEDEKMWKQCDIQPIEILYNVDLTQAKEIVASPVSYLRYPLHEKTAQNPQDISFPSNVFIKVAIELEPNQGKRDANVIELKSENLTLPSKSTRKEVKAWGQIGSLESQSPFVFQYQVIENQKHLEENRFSIGPAFVCVARDKRL</sequence>
<dbReference type="InParanoid" id="A0A024G6D0"/>
<dbReference type="PANTHER" id="PTHR13244">
    <property type="entry name" value="ZINC FINGER MYND DOMAIN CONTAINING PROTEIN 10"/>
    <property type="match status" value="1"/>
</dbReference>
<evidence type="ECO:0000313" key="1">
    <source>
        <dbReference type="EMBL" id="CCI41865.1"/>
    </source>
</evidence>
<evidence type="ECO:0000313" key="2">
    <source>
        <dbReference type="Proteomes" id="UP000053237"/>
    </source>
</evidence>
<accession>A0A024G6D0</accession>
<proteinExistence type="predicted"/>